<name>A0A9D4MQH4_DREPO</name>
<dbReference type="GO" id="GO:0005739">
    <property type="term" value="C:mitochondrion"/>
    <property type="evidence" value="ECO:0007669"/>
    <property type="project" value="TreeGrafter"/>
</dbReference>
<dbReference type="Pfam" id="PF15000">
    <property type="entry name" value="TUSC2"/>
    <property type="match status" value="1"/>
</dbReference>
<organism evidence="2 3">
    <name type="scientific">Dreissena polymorpha</name>
    <name type="common">Zebra mussel</name>
    <name type="synonym">Mytilus polymorpha</name>
    <dbReference type="NCBI Taxonomy" id="45954"/>
    <lineage>
        <taxon>Eukaryota</taxon>
        <taxon>Metazoa</taxon>
        <taxon>Spiralia</taxon>
        <taxon>Lophotrochozoa</taxon>
        <taxon>Mollusca</taxon>
        <taxon>Bivalvia</taxon>
        <taxon>Autobranchia</taxon>
        <taxon>Heteroconchia</taxon>
        <taxon>Euheterodonta</taxon>
        <taxon>Imparidentia</taxon>
        <taxon>Neoheterodontei</taxon>
        <taxon>Myida</taxon>
        <taxon>Dreissenoidea</taxon>
        <taxon>Dreissenidae</taxon>
        <taxon>Dreissena</taxon>
    </lineage>
</organism>
<evidence type="ECO:0008006" key="4">
    <source>
        <dbReference type="Google" id="ProtNLM"/>
    </source>
</evidence>
<sequence length="105" mass="11819">MGQSASNVAKKVSKSVSSVFSSESNATNDEKGRFAVTPYVFKRRSSMFFDQDGDLAHEFYIEVKHGHKYILKKSTENLVPEGEVELSHPRFNVDFPTVICRAPFS</sequence>
<feature type="region of interest" description="Disordered" evidence="1">
    <location>
        <begin position="1"/>
        <end position="29"/>
    </location>
</feature>
<evidence type="ECO:0000256" key="1">
    <source>
        <dbReference type="SAM" id="MobiDB-lite"/>
    </source>
</evidence>
<dbReference type="OrthoDB" id="9025707at2759"/>
<dbReference type="PANTHER" id="PTHR15453:SF8">
    <property type="entry name" value="TUMOR SUPPRESSOR CANDIDATE 2"/>
    <property type="match status" value="1"/>
</dbReference>
<reference evidence="2" key="1">
    <citation type="journal article" date="2019" name="bioRxiv">
        <title>The Genome of the Zebra Mussel, Dreissena polymorpha: A Resource for Invasive Species Research.</title>
        <authorList>
            <person name="McCartney M.A."/>
            <person name="Auch B."/>
            <person name="Kono T."/>
            <person name="Mallez S."/>
            <person name="Zhang Y."/>
            <person name="Obille A."/>
            <person name="Becker A."/>
            <person name="Abrahante J.E."/>
            <person name="Garbe J."/>
            <person name="Badalamenti J.P."/>
            <person name="Herman A."/>
            <person name="Mangelson H."/>
            <person name="Liachko I."/>
            <person name="Sullivan S."/>
            <person name="Sone E.D."/>
            <person name="Koren S."/>
            <person name="Silverstein K.A.T."/>
            <person name="Beckman K.B."/>
            <person name="Gohl D.M."/>
        </authorList>
    </citation>
    <scope>NUCLEOTIDE SEQUENCE</scope>
    <source>
        <strain evidence="2">Duluth1</strain>
        <tissue evidence="2">Whole animal</tissue>
    </source>
</reference>
<dbReference type="AlphaFoldDB" id="A0A9D4MQH4"/>
<evidence type="ECO:0000313" key="2">
    <source>
        <dbReference type="EMBL" id="KAH3880114.1"/>
    </source>
</evidence>
<dbReference type="Proteomes" id="UP000828390">
    <property type="component" value="Unassembled WGS sequence"/>
</dbReference>
<dbReference type="InterPro" id="IPR029393">
    <property type="entry name" value="FUS1"/>
</dbReference>
<protein>
    <recommendedName>
        <fullName evidence="4">Tumor suppressor candidate 2</fullName>
    </recommendedName>
</protein>
<dbReference type="PANTHER" id="PTHR15453">
    <property type="entry name" value="TUMOR SUPPRESSOR CANDIDATE 2"/>
    <property type="match status" value="1"/>
</dbReference>
<accession>A0A9D4MQH4</accession>
<proteinExistence type="predicted"/>
<evidence type="ECO:0000313" key="3">
    <source>
        <dbReference type="Proteomes" id="UP000828390"/>
    </source>
</evidence>
<gene>
    <name evidence="2" type="ORF">DPMN_004027</name>
</gene>
<feature type="compositionally biased region" description="Low complexity" evidence="1">
    <location>
        <begin position="1"/>
        <end position="27"/>
    </location>
</feature>
<comment type="caution">
    <text evidence="2">The sequence shown here is derived from an EMBL/GenBank/DDBJ whole genome shotgun (WGS) entry which is preliminary data.</text>
</comment>
<keyword evidence="3" id="KW-1185">Reference proteome</keyword>
<dbReference type="GO" id="GO:0051881">
    <property type="term" value="P:regulation of mitochondrial membrane potential"/>
    <property type="evidence" value="ECO:0007669"/>
    <property type="project" value="TreeGrafter"/>
</dbReference>
<dbReference type="EMBL" id="JAIWYP010000001">
    <property type="protein sequence ID" value="KAH3880114.1"/>
    <property type="molecule type" value="Genomic_DNA"/>
</dbReference>
<reference evidence="2" key="2">
    <citation type="submission" date="2020-11" db="EMBL/GenBank/DDBJ databases">
        <authorList>
            <person name="McCartney M.A."/>
            <person name="Auch B."/>
            <person name="Kono T."/>
            <person name="Mallez S."/>
            <person name="Becker A."/>
            <person name="Gohl D.M."/>
            <person name="Silverstein K.A.T."/>
            <person name="Koren S."/>
            <person name="Bechman K.B."/>
            <person name="Herman A."/>
            <person name="Abrahante J.E."/>
            <person name="Garbe J."/>
        </authorList>
    </citation>
    <scope>NUCLEOTIDE SEQUENCE</scope>
    <source>
        <strain evidence="2">Duluth1</strain>
        <tissue evidence="2">Whole animal</tissue>
    </source>
</reference>